<keyword evidence="1" id="KW-1133">Transmembrane helix</keyword>
<keyword evidence="1" id="KW-0812">Transmembrane</keyword>
<keyword evidence="1" id="KW-0472">Membrane</keyword>
<feature type="transmembrane region" description="Helical" evidence="1">
    <location>
        <begin position="188"/>
        <end position="210"/>
    </location>
</feature>
<evidence type="ECO:0000256" key="1">
    <source>
        <dbReference type="SAM" id="Phobius"/>
    </source>
</evidence>
<dbReference type="Pfam" id="PF05137">
    <property type="entry name" value="PilN"/>
    <property type="match status" value="1"/>
</dbReference>
<comment type="caution">
    <text evidence="2">The sequence shown here is derived from an EMBL/GenBank/DDBJ whole genome shotgun (WGS) entry which is preliminary data.</text>
</comment>
<dbReference type="Proteomes" id="UP000389128">
    <property type="component" value="Unassembled WGS sequence"/>
</dbReference>
<organism evidence="2 3">
    <name type="scientific">Zoogloea oleivorans</name>
    <dbReference type="NCBI Taxonomy" id="1552750"/>
    <lineage>
        <taxon>Bacteria</taxon>
        <taxon>Pseudomonadati</taxon>
        <taxon>Pseudomonadota</taxon>
        <taxon>Betaproteobacteria</taxon>
        <taxon>Rhodocyclales</taxon>
        <taxon>Zoogloeaceae</taxon>
        <taxon>Zoogloea</taxon>
    </lineage>
</organism>
<dbReference type="EMBL" id="SDKK01000005">
    <property type="protein sequence ID" value="TYC60128.1"/>
    <property type="molecule type" value="Genomic_DNA"/>
</dbReference>
<gene>
    <name evidence="2" type="ORF">ETQ85_06360</name>
</gene>
<dbReference type="InterPro" id="IPR007813">
    <property type="entry name" value="PilN"/>
</dbReference>
<sequence length="342" mass="37642">MTTKKSRYNLFGLDLAALARFVQEGWAEAAFWPVFRWMSPRQPVRVISADGGESVRLGVSADVVDFKGKVDLLAIELPEDLVLRRFQVLPRLSEADLGAAVALDARSASPFPENDLVWGFSRRGVTDGDQLRIESVLASRSQIQKRLAALGLGETAGQPEVWAGGLQPIIIRGFGESDRKSLGWRARWLFFFLLALGLILTAAITLTPLLQLRAQVIDANTRNQRLVNNAAPQVRLRADLVKLNLDLERVNGFVANYANPLLTLDELSLLLPDDVLVNTLEFKGNIVRLSGQAANAAKLLDLLGAQPGYQEVKAPSATTRVQGSGKEYFTIEFKINRAEKVQ</sequence>
<dbReference type="OrthoDB" id="8906642at2"/>
<name>A0A6C2D0U0_9RHOO</name>
<evidence type="ECO:0000313" key="2">
    <source>
        <dbReference type="EMBL" id="TYC60128.1"/>
    </source>
</evidence>
<dbReference type="RefSeq" id="WP_148578217.1">
    <property type="nucleotide sequence ID" value="NZ_SDKK01000005.1"/>
</dbReference>
<evidence type="ECO:0000313" key="3">
    <source>
        <dbReference type="Proteomes" id="UP000389128"/>
    </source>
</evidence>
<dbReference type="AlphaFoldDB" id="A0A6C2D0U0"/>
<proteinExistence type="predicted"/>
<accession>A0A6C2D0U0</accession>
<reference evidence="2 3" key="1">
    <citation type="submission" date="2019-01" db="EMBL/GenBank/DDBJ databases">
        <title>Zoogloea oleivorans genome sequencing and assembly.</title>
        <authorList>
            <person name="Tancsics A."/>
            <person name="Farkas M."/>
            <person name="Kriszt B."/>
            <person name="Maroti G."/>
            <person name="Horvath B."/>
        </authorList>
    </citation>
    <scope>NUCLEOTIDE SEQUENCE [LARGE SCALE GENOMIC DNA]</scope>
    <source>
        <strain evidence="2 3">Buc</strain>
    </source>
</reference>
<protein>
    <submittedName>
        <fullName evidence="2">Fimbrial assembly protein</fullName>
    </submittedName>
</protein>
<keyword evidence="3" id="KW-1185">Reference proteome</keyword>